<keyword evidence="1" id="KW-0732">Signal</keyword>
<dbReference type="CDD" id="cd14789">
    <property type="entry name" value="Tiki"/>
    <property type="match status" value="1"/>
</dbReference>
<feature type="chain" id="PRO_5046347074" evidence="1">
    <location>
        <begin position="20"/>
        <end position="283"/>
    </location>
</feature>
<reference evidence="2 3" key="1">
    <citation type="journal article" date="2015" name="Int. J. Syst. Evol. Microbiol.">
        <title>Carboxylicivirga linearis sp. nov., isolated from a sea cucumber culture pond.</title>
        <authorList>
            <person name="Wang F.Q."/>
            <person name="Zhou Y.X."/>
            <person name="Lin X.Z."/>
            <person name="Chen G.J."/>
            <person name="Du Z.J."/>
        </authorList>
    </citation>
    <scope>NUCLEOTIDE SEQUENCE [LARGE SCALE GENOMIC DNA]</scope>
    <source>
        <strain evidence="2 3">FB218</strain>
    </source>
</reference>
<evidence type="ECO:0000313" key="3">
    <source>
        <dbReference type="Proteomes" id="UP000708576"/>
    </source>
</evidence>
<evidence type="ECO:0000256" key="1">
    <source>
        <dbReference type="SAM" id="SignalP"/>
    </source>
</evidence>
<dbReference type="PANTHER" id="PTHR40590:SF1">
    <property type="entry name" value="CYTOPLASMIC PROTEIN"/>
    <property type="match status" value="1"/>
</dbReference>
<dbReference type="EMBL" id="JAGUCO010000001">
    <property type="protein sequence ID" value="MBS2096651.1"/>
    <property type="molecule type" value="Genomic_DNA"/>
</dbReference>
<comment type="caution">
    <text evidence="2">The sequence shown here is derived from an EMBL/GenBank/DDBJ whole genome shotgun (WGS) entry which is preliminary data.</text>
</comment>
<sequence>MKKIIVSAILLCFISFSNAQNSLLWKVTGSNLEHASYLYGTIHVICPDDFFLPKQTQSIFEECDQLVLEMDISDPAVLQTVQKGMVNPQMKNIKSDLTAEDQKLLNDVLTQTLGVGIDQLGIMKPWALSTMLSVKLGLDCDQPSQYETEFIKLAKEADMQISSLETATEQIAIFENIPYEKQLQLLIDGIKNQEEDKKLLMKMVDTYKNQDINALYNFILQEEEMKEFSEFLLDNRNVKWIPILNEAMAEKPSFIAFGAGHLAGDKGVIELLKAEGYTVEPVK</sequence>
<dbReference type="InterPro" id="IPR047111">
    <property type="entry name" value="YbaP-like"/>
</dbReference>
<dbReference type="Proteomes" id="UP000708576">
    <property type="component" value="Unassembled WGS sequence"/>
</dbReference>
<dbReference type="InterPro" id="IPR002816">
    <property type="entry name" value="TraB/PrgY/GumN_fam"/>
</dbReference>
<dbReference type="RefSeq" id="WP_212211897.1">
    <property type="nucleotide sequence ID" value="NZ_JAGUCO010000001.1"/>
</dbReference>
<proteinExistence type="predicted"/>
<evidence type="ECO:0000313" key="2">
    <source>
        <dbReference type="EMBL" id="MBS2096651.1"/>
    </source>
</evidence>
<dbReference type="PANTHER" id="PTHR40590">
    <property type="entry name" value="CYTOPLASMIC PROTEIN-RELATED"/>
    <property type="match status" value="1"/>
</dbReference>
<feature type="signal peptide" evidence="1">
    <location>
        <begin position="1"/>
        <end position="19"/>
    </location>
</feature>
<gene>
    <name evidence="2" type="ORF">KEM10_00090</name>
</gene>
<protein>
    <submittedName>
        <fullName evidence="2">TraB/GumN family protein</fullName>
    </submittedName>
</protein>
<accession>A0ABS5JP18</accession>
<keyword evidence="3" id="KW-1185">Reference proteome</keyword>
<name>A0ABS5JP18_9BACT</name>
<organism evidence="2 3">
    <name type="scientific">Carboxylicivirga linearis</name>
    <dbReference type="NCBI Taxonomy" id="1628157"/>
    <lineage>
        <taxon>Bacteria</taxon>
        <taxon>Pseudomonadati</taxon>
        <taxon>Bacteroidota</taxon>
        <taxon>Bacteroidia</taxon>
        <taxon>Marinilabiliales</taxon>
        <taxon>Marinilabiliaceae</taxon>
        <taxon>Carboxylicivirga</taxon>
    </lineage>
</organism>
<dbReference type="Pfam" id="PF01963">
    <property type="entry name" value="TraB_PrgY_gumN"/>
    <property type="match status" value="1"/>
</dbReference>